<keyword evidence="1" id="KW-0472">Membrane</keyword>
<keyword evidence="1" id="KW-0812">Transmembrane</keyword>
<sequence length="76" mass="9072">MAVDLLDHKIKKIMMVRYFEFTIFNVKYCNLKRNLMIYTFLSFFNSQTLYIGFLKFIDPHSKDLDLDSHLDKAAIS</sequence>
<dbReference type="Proteomes" id="UP000276133">
    <property type="component" value="Unassembled WGS sequence"/>
</dbReference>
<protein>
    <submittedName>
        <fullName evidence="2">Uncharacterized protein</fullName>
    </submittedName>
</protein>
<keyword evidence="1" id="KW-1133">Transmembrane helix</keyword>
<gene>
    <name evidence="2" type="ORF">BpHYR1_014400</name>
</gene>
<feature type="transmembrane region" description="Helical" evidence="1">
    <location>
        <begin position="35"/>
        <end position="57"/>
    </location>
</feature>
<accession>A0A3M7R1X3</accession>
<name>A0A3M7R1X3_BRAPC</name>
<comment type="caution">
    <text evidence="2">The sequence shown here is derived from an EMBL/GenBank/DDBJ whole genome shotgun (WGS) entry which is preliminary data.</text>
</comment>
<organism evidence="2 3">
    <name type="scientific">Brachionus plicatilis</name>
    <name type="common">Marine rotifer</name>
    <name type="synonym">Brachionus muelleri</name>
    <dbReference type="NCBI Taxonomy" id="10195"/>
    <lineage>
        <taxon>Eukaryota</taxon>
        <taxon>Metazoa</taxon>
        <taxon>Spiralia</taxon>
        <taxon>Gnathifera</taxon>
        <taxon>Rotifera</taxon>
        <taxon>Eurotatoria</taxon>
        <taxon>Monogononta</taxon>
        <taxon>Pseudotrocha</taxon>
        <taxon>Ploima</taxon>
        <taxon>Brachionidae</taxon>
        <taxon>Brachionus</taxon>
    </lineage>
</organism>
<evidence type="ECO:0000313" key="3">
    <source>
        <dbReference type="Proteomes" id="UP000276133"/>
    </source>
</evidence>
<proteinExistence type="predicted"/>
<dbReference type="EMBL" id="REGN01004429">
    <property type="protein sequence ID" value="RNA17573.1"/>
    <property type="molecule type" value="Genomic_DNA"/>
</dbReference>
<evidence type="ECO:0000313" key="2">
    <source>
        <dbReference type="EMBL" id="RNA17573.1"/>
    </source>
</evidence>
<evidence type="ECO:0000256" key="1">
    <source>
        <dbReference type="SAM" id="Phobius"/>
    </source>
</evidence>
<reference evidence="2 3" key="1">
    <citation type="journal article" date="2018" name="Sci. Rep.">
        <title>Genomic signatures of local adaptation to the degree of environmental predictability in rotifers.</title>
        <authorList>
            <person name="Franch-Gras L."/>
            <person name="Hahn C."/>
            <person name="Garcia-Roger E.M."/>
            <person name="Carmona M.J."/>
            <person name="Serra M."/>
            <person name="Gomez A."/>
        </authorList>
    </citation>
    <scope>NUCLEOTIDE SEQUENCE [LARGE SCALE GENOMIC DNA]</scope>
    <source>
        <strain evidence="2">HYR1</strain>
    </source>
</reference>
<keyword evidence="3" id="KW-1185">Reference proteome</keyword>
<dbReference type="AlphaFoldDB" id="A0A3M7R1X3"/>